<dbReference type="GO" id="GO:0003677">
    <property type="term" value="F:DNA binding"/>
    <property type="evidence" value="ECO:0007669"/>
    <property type="project" value="UniProtKB-KW"/>
</dbReference>
<feature type="domain" description="TF-B3" evidence="7">
    <location>
        <begin position="30"/>
        <end position="137"/>
    </location>
</feature>
<dbReference type="OrthoDB" id="6013at2759"/>
<evidence type="ECO:0000256" key="2">
    <source>
        <dbReference type="ARBA" id="ARBA00023015"/>
    </source>
</evidence>
<reference evidence="9" key="1">
    <citation type="journal article" date="2015" name="Nat. Plants">
        <title>Genome expansion of Arabis alpina linked with retrotransposition and reduced symmetric DNA methylation.</title>
        <authorList>
            <person name="Willing E.M."/>
            <person name="Rawat V."/>
            <person name="Mandakova T."/>
            <person name="Maumus F."/>
            <person name="James G.V."/>
            <person name="Nordstroem K.J."/>
            <person name="Becker C."/>
            <person name="Warthmann N."/>
            <person name="Chica C."/>
            <person name="Szarzynska B."/>
            <person name="Zytnicki M."/>
            <person name="Albani M.C."/>
            <person name="Kiefer C."/>
            <person name="Bergonzi S."/>
            <person name="Castaings L."/>
            <person name="Mateos J.L."/>
            <person name="Berns M.C."/>
            <person name="Bujdoso N."/>
            <person name="Piofczyk T."/>
            <person name="de Lorenzo L."/>
            <person name="Barrero-Sicilia C."/>
            <person name="Mateos I."/>
            <person name="Piednoel M."/>
            <person name="Hagmann J."/>
            <person name="Chen-Min-Tao R."/>
            <person name="Iglesias-Fernandez R."/>
            <person name="Schuster S.C."/>
            <person name="Alonso-Blanco C."/>
            <person name="Roudier F."/>
            <person name="Carbonero P."/>
            <person name="Paz-Ares J."/>
            <person name="Davis S.J."/>
            <person name="Pecinka A."/>
            <person name="Quesneville H."/>
            <person name="Colot V."/>
            <person name="Lysak M.A."/>
            <person name="Weigel D."/>
            <person name="Coupland G."/>
            <person name="Schneeberger K."/>
        </authorList>
    </citation>
    <scope>NUCLEOTIDE SEQUENCE [LARGE SCALE GENOMIC DNA]</scope>
    <source>
        <strain evidence="9">cv. Pajares</strain>
    </source>
</reference>
<feature type="region of interest" description="Disordered" evidence="6">
    <location>
        <begin position="142"/>
        <end position="165"/>
    </location>
</feature>
<dbReference type="AlphaFoldDB" id="A0A087H0R2"/>
<evidence type="ECO:0000313" key="9">
    <source>
        <dbReference type="Proteomes" id="UP000029120"/>
    </source>
</evidence>
<evidence type="ECO:0000256" key="5">
    <source>
        <dbReference type="ARBA" id="ARBA00023242"/>
    </source>
</evidence>
<feature type="region of interest" description="Disordered" evidence="6">
    <location>
        <begin position="206"/>
        <end position="262"/>
    </location>
</feature>
<evidence type="ECO:0000256" key="4">
    <source>
        <dbReference type="ARBA" id="ARBA00023163"/>
    </source>
</evidence>
<dbReference type="Pfam" id="PF02362">
    <property type="entry name" value="B3"/>
    <property type="match status" value="1"/>
</dbReference>
<accession>A0A087H0R2</accession>
<evidence type="ECO:0000256" key="3">
    <source>
        <dbReference type="ARBA" id="ARBA00023125"/>
    </source>
</evidence>
<feature type="compositionally biased region" description="Basic and acidic residues" evidence="6">
    <location>
        <begin position="225"/>
        <end position="246"/>
    </location>
</feature>
<comment type="subcellular location">
    <subcellularLocation>
        <location evidence="1">Nucleus</location>
    </subcellularLocation>
</comment>
<organism evidence="8 9">
    <name type="scientific">Arabis alpina</name>
    <name type="common">Alpine rock-cress</name>
    <dbReference type="NCBI Taxonomy" id="50452"/>
    <lineage>
        <taxon>Eukaryota</taxon>
        <taxon>Viridiplantae</taxon>
        <taxon>Streptophyta</taxon>
        <taxon>Embryophyta</taxon>
        <taxon>Tracheophyta</taxon>
        <taxon>Spermatophyta</taxon>
        <taxon>Magnoliopsida</taxon>
        <taxon>eudicotyledons</taxon>
        <taxon>Gunneridae</taxon>
        <taxon>Pentapetalae</taxon>
        <taxon>rosids</taxon>
        <taxon>malvids</taxon>
        <taxon>Brassicales</taxon>
        <taxon>Brassicaceae</taxon>
        <taxon>Arabideae</taxon>
        <taxon>Arabis</taxon>
    </lineage>
</organism>
<keyword evidence="2" id="KW-0805">Transcription regulation</keyword>
<sequence length="303" mass="35043">MAQNINLELTLGTNVSNLELSLRRNVSRVVKKKLTWTDIGKNVRLYIPKNAFEQLIIPELPWELVENLVNGVEVMIKDERDIAYHVTLIKFIRSGDYYFKNNWIKIVKDKGYKINDEITFWWDSSTGNFYLMRCNHISTNAPDPIKTSQLSGPGESSTKMGGPLGKSFTSSWSEHIAEAARKGGNGEVELDWDSYERAKQEILSDKARTKEETKMRAAEEAAQAKTEKMKRVAERKNEHEERDQRERKIRKPKQKKDNATIASRSKLKKRLTKVKQNYFLHFFDKTRNSLDDCSTPLSICLPL</sequence>
<feature type="compositionally biased region" description="Polar residues" evidence="6">
    <location>
        <begin position="142"/>
        <end position="159"/>
    </location>
</feature>
<keyword evidence="3" id="KW-0238">DNA-binding</keyword>
<evidence type="ECO:0000256" key="6">
    <source>
        <dbReference type="SAM" id="MobiDB-lite"/>
    </source>
</evidence>
<evidence type="ECO:0000256" key="1">
    <source>
        <dbReference type="ARBA" id="ARBA00004123"/>
    </source>
</evidence>
<keyword evidence="4" id="KW-0804">Transcription</keyword>
<dbReference type="SUPFAM" id="SSF101936">
    <property type="entry name" value="DNA-binding pseudobarrel domain"/>
    <property type="match status" value="1"/>
</dbReference>
<dbReference type="Gene3D" id="2.40.330.10">
    <property type="entry name" value="DNA-binding pseudobarrel domain"/>
    <property type="match status" value="1"/>
</dbReference>
<gene>
    <name evidence="8" type="ordered locus">AALP_Aa4g027700</name>
</gene>
<protein>
    <recommendedName>
        <fullName evidence="7">TF-B3 domain-containing protein</fullName>
    </recommendedName>
</protein>
<dbReference type="InterPro" id="IPR051442">
    <property type="entry name" value="B3_domain"/>
</dbReference>
<dbReference type="PANTHER" id="PTHR34269">
    <property type="entry name" value="TRANSCRIPTION FACTOR B3-DOMAIN FAMILY-RELATED"/>
    <property type="match status" value="1"/>
</dbReference>
<dbReference type="Gramene" id="KFK35714">
    <property type="protein sequence ID" value="KFK35714"/>
    <property type="gene ID" value="AALP_AA4G027700"/>
</dbReference>
<dbReference type="GO" id="GO:0005634">
    <property type="term" value="C:nucleus"/>
    <property type="evidence" value="ECO:0007669"/>
    <property type="project" value="UniProtKB-SubCell"/>
</dbReference>
<evidence type="ECO:0000313" key="8">
    <source>
        <dbReference type="EMBL" id="KFK35714.1"/>
    </source>
</evidence>
<dbReference type="SMART" id="SM01019">
    <property type="entry name" value="B3"/>
    <property type="match status" value="1"/>
</dbReference>
<dbReference type="InterPro" id="IPR003340">
    <property type="entry name" value="B3_DNA-bd"/>
</dbReference>
<name>A0A087H0R2_ARAAL</name>
<dbReference type="InterPro" id="IPR015300">
    <property type="entry name" value="DNA-bd_pseudobarrel_sf"/>
</dbReference>
<proteinExistence type="predicted"/>
<feature type="compositionally biased region" description="Basic and acidic residues" evidence="6">
    <location>
        <begin position="206"/>
        <end position="219"/>
    </location>
</feature>
<keyword evidence="5" id="KW-0539">Nucleus</keyword>
<dbReference type="Proteomes" id="UP000029120">
    <property type="component" value="Chromosome 4"/>
</dbReference>
<dbReference type="CDD" id="cd10017">
    <property type="entry name" value="B3_DNA"/>
    <property type="match status" value="1"/>
</dbReference>
<dbReference type="EMBL" id="CM002872">
    <property type="protein sequence ID" value="KFK35714.1"/>
    <property type="molecule type" value="Genomic_DNA"/>
</dbReference>
<evidence type="ECO:0000259" key="7">
    <source>
        <dbReference type="SMART" id="SM01019"/>
    </source>
</evidence>
<keyword evidence="9" id="KW-1185">Reference proteome</keyword>
<dbReference type="PANTHER" id="PTHR34269:SF17">
    <property type="entry name" value="B3 DOMAIN PROTEIN"/>
    <property type="match status" value="1"/>
</dbReference>